<dbReference type="KEGG" id="rul:UC8_20880"/>
<sequence length="159" mass="17362">MGMTANLLKISKGKLSELHSDPSLIGALVMDTIQGNVEASDCLDLYKSWNALHVLLDDGESGAEVDAVMGGTPIGEDLGYGPARVLDEQEVAKISMGVANITKSDFESRFDVDKMQDVYSFHPEDAEDEWPVSSDLFEEMKKFYASAAEQTCGMILYLV</sequence>
<dbReference type="Gene3D" id="3.40.1760.10">
    <property type="entry name" value="YfbM-like super family"/>
    <property type="match status" value="1"/>
</dbReference>
<proteinExistence type="predicted"/>
<dbReference type="RefSeq" id="WP_068131170.1">
    <property type="nucleotide sequence ID" value="NZ_CP042914.1"/>
</dbReference>
<protein>
    <recommendedName>
        <fullName evidence="3">DUF1877 family protein</fullName>
    </recommendedName>
</protein>
<dbReference type="AlphaFoldDB" id="A0A5B9QME1"/>
<dbReference type="EMBL" id="CP042914">
    <property type="protein sequence ID" value="QEG40084.1"/>
    <property type="molecule type" value="Genomic_DNA"/>
</dbReference>
<organism evidence="1 2">
    <name type="scientific">Roseimaritima ulvae</name>
    <dbReference type="NCBI Taxonomy" id="980254"/>
    <lineage>
        <taxon>Bacteria</taxon>
        <taxon>Pseudomonadati</taxon>
        <taxon>Planctomycetota</taxon>
        <taxon>Planctomycetia</taxon>
        <taxon>Pirellulales</taxon>
        <taxon>Pirellulaceae</taxon>
        <taxon>Roseimaritima</taxon>
    </lineage>
</organism>
<accession>A0A5B9QME1</accession>
<dbReference type="SUPFAM" id="SSF111069">
    <property type="entry name" value="Hypothetical protein yfbM"/>
    <property type="match status" value="1"/>
</dbReference>
<evidence type="ECO:0000313" key="2">
    <source>
        <dbReference type="Proteomes" id="UP000325286"/>
    </source>
</evidence>
<keyword evidence="2" id="KW-1185">Reference proteome</keyword>
<dbReference type="Proteomes" id="UP000325286">
    <property type="component" value="Chromosome"/>
</dbReference>
<dbReference type="OrthoDB" id="289289at2"/>
<evidence type="ECO:0008006" key="3">
    <source>
        <dbReference type="Google" id="ProtNLM"/>
    </source>
</evidence>
<name>A0A5B9QME1_9BACT</name>
<reference evidence="1 2" key="1">
    <citation type="submission" date="2019-08" db="EMBL/GenBank/DDBJ databases">
        <title>Deep-cultivation of Planctomycetes and their phenomic and genomic characterization uncovers novel biology.</title>
        <authorList>
            <person name="Wiegand S."/>
            <person name="Jogler M."/>
            <person name="Boedeker C."/>
            <person name="Pinto D."/>
            <person name="Vollmers J."/>
            <person name="Rivas-Marin E."/>
            <person name="Kohn T."/>
            <person name="Peeters S.H."/>
            <person name="Heuer A."/>
            <person name="Rast P."/>
            <person name="Oberbeckmann S."/>
            <person name="Bunk B."/>
            <person name="Jeske O."/>
            <person name="Meyerdierks A."/>
            <person name="Storesund J.E."/>
            <person name="Kallscheuer N."/>
            <person name="Luecker S."/>
            <person name="Lage O.M."/>
            <person name="Pohl T."/>
            <person name="Merkel B.J."/>
            <person name="Hornburger P."/>
            <person name="Mueller R.-W."/>
            <person name="Bruemmer F."/>
            <person name="Labrenz M."/>
            <person name="Spormann A.M."/>
            <person name="Op den Camp H."/>
            <person name="Overmann J."/>
            <person name="Amann R."/>
            <person name="Jetten M.S.M."/>
            <person name="Mascher T."/>
            <person name="Medema M.H."/>
            <person name="Devos D.P."/>
            <person name="Kaster A.-K."/>
            <person name="Ovreas L."/>
            <person name="Rohde M."/>
            <person name="Galperin M.Y."/>
            <person name="Jogler C."/>
        </authorList>
    </citation>
    <scope>NUCLEOTIDE SEQUENCE [LARGE SCALE GENOMIC DNA]</scope>
    <source>
        <strain evidence="1 2">UC8</strain>
    </source>
</reference>
<dbReference type="InterPro" id="IPR035944">
    <property type="entry name" value="YfbM-like_sf"/>
</dbReference>
<gene>
    <name evidence="1" type="ORF">UC8_20880</name>
</gene>
<evidence type="ECO:0000313" key="1">
    <source>
        <dbReference type="EMBL" id="QEG40084.1"/>
    </source>
</evidence>
<dbReference type="InterPro" id="IPR015068">
    <property type="entry name" value="DUF1877"/>
</dbReference>
<dbReference type="Pfam" id="PF08974">
    <property type="entry name" value="DUF1877"/>
    <property type="match status" value="1"/>
</dbReference>